<reference evidence="3 4" key="1">
    <citation type="submission" date="2017-10" db="EMBL/GenBank/DDBJ databases">
        <title>Genomics of the genus Arcobacter.</title>
        <authorList>
            <person name="Perez-Cataluna A."/>
            <person name="Figueras M.J."/>
        </authorList>
    </citation>
    <scope>NUCLEOTIDE SEQUENCE [LARGE SCALE GENOMIC DNA]</scope>
    <source>
        <strain evidence="3 4">DSM 24636</strain>
    </source>
</reference>
<dbReference type="InterPro" id="IPR027417">
    <property type="entry name" value="P-loop_NTPase"/>
</dbReference>
<evidence type="ECO:0000313" key="4">
    <source>
        <dbReference type="Proteomes" id="UP000290191"/>
    </source>
</evidence>
<keyword evidence="1" id="KW-0175">Coiled coil</keyword>
<evidence type="ECO:0000259" key="2">
    <source>
        <dbReference type="Pfam" id="PF07693"/>
    </source>
</evidence>
<dbReference type="Proteomes" id="UP000290191">
    <property type="component" value="Unassembled WGS sequence"/>
</dbReference>
<keyword evidence="4" id="KW-1185">Reference proteome</keyword>
<dbReference type="RefSeq" id="WP_129081876.1">
    <property type="nucleotide sequence ID" value="NZ_CP041070.1"/>
</dbReference>
<sequence>MINFLRIKEYILKVLGLIKMQKTEKQLLEDRLKELLINKKKEEGIVVSLKGKWGVGKTHFWKDLIDNELKNNNELKYAYISLFGKNSLDEIKKEIILKISIKDKVLGSISGSLKNIKTTFGLKEDDNSFGITGTLLGSLVSLVEKKDFKNVLICFDDFERLSASLNIKDILGFISELKEQKNCKILMINNNNELKKSDVHNYQNIMKDDEKLHYVLTNTNLEKIFEDYREKIIDFEFEYSFNDFDEKFNNLYKIDIFDNEFILNEIKKNADNLEIENIRLLKQYISNLELFLQYFQNKKISKLVKQILIVDIMIYSYEVENFQLINWYGKIDSTLIIDSLKKGYILEKDYLHSNLEMLSQKLSAEKSNFDIANKLHKIPDKFSFEVNYTKEEYIKDLKECIIGHEDILLEVISLDNLKYYLNELDKYSSEFNIKNILDECAKKYIDKIFKDGFDAKKHMHNSMIQQIQNENPHLNKYVEEKRSEALNINGLSEEEIIKNYHNPQEKSSWGIEEEILNSINLEKHIKFMKKSPQYFEEAFEFARWINRFNGKKPFEKTYQNIIEAINIISSENEEMKAKMERIKNIIDKWDDNKSI</sequence>
<accession>A0A4V1LQ41</accession>
<gene>
    <name evidence="3" type="ORF">CRV06_06800</name>
</gene>
<protein>
    <recommendedName>
        <fullName evidence="2">KAP NTPase domain-containing protein</fullName>
    </recommendedName>
</protein>
<proteinExistence type="predicted"/>
<dbReference type="Pfam" id="PF07693">
    <property type="entry name" value="KAP_NTPase"/>
    <property type="match status" value="1"/>
</dbReference>
<evidence type="ECO:0000313" key="3">
    <source>
        <dbReference type="EMBL" id="RXJ63378.1"/>
    </source>
</evidence>
<comment type="caution">
    <text evidence="3">The sequence shown here is derived from an EMBL/GenBank/DDBJ whole genome shotgun (WGS) entry which is preliminary data.</text>
</comment>
<dbReference type="Gene3D" id="3.40.50.300">
    <property type="entry name" value="P-loop containing nucleotide triphosphate hydrolases"/>
    <property type="match status" value="1"/>
</dbReference>
<dbReference type="SUPFAM" id="SSF52540">
    <property type="entry name" value="P-loop containing nucleoside triphosphate hydrolases"/>
    <property type="match status" value="1"/>
</dbReference>
<dbReference type="InterPro" id="IPR011646">
    <property type="entry name" value="KAP_P-loop"/>
</dbReference>
<dbReference type="OrthoDB" id="88903at2"/>
<dbReference type="AlphaFoldDB" id="A0A4V1LQ41"/>
<feature type="domain" description="KAP NTPase" evidence="2">
    <location>
        <begin position="32"/>
        <end position="100"/>
    </location>
</feature>
<organism evidence="3 4">
    <name type="scientific">Halarcobacter anaerophilus</name>
    <dbReference type="NCBI Taxonomy" id="877500"/>
    <lineage>
        <taxon>Bacteria</taxon>
        <taxon>Pseudomonadati</taxon>
        <taxon>Campylobacterota</taxon>
        <taxon>Epsilonproteobacteria</taxon>
        <taxon>Campylobacterales</taxon>
        <taxon>Arcobacteraceae</taxon>
        <taxon>Halarcobacter</taxon>
    </lineage>
</organism>
<feature type="coiled-coil region" evidence="1">
    <location>
        <begin position="18"/>
        <end position="45"/>
    </location>
</feature>
<name>A0A4V1LQ41_9BACT</name>
<dbReference type="EMBL" id="PDKO01000004">
    <property type="protein sequence ID" value="RXJ63378.1"/>
    <property type="molecule type" value="Genomic_DNA"/>
</dbReference>
<feature type="coiled-coil region" evidence="1">
    <location>
        <begin position="565"/>
        <end position="592"/>
    </location>
</feature>
<evidence type="ECO:0000256" key="1">
    <source>
        <dbReference type="SAM" id="Coils"/>
    </source>
</evidence>